<proteinExistence type="predicted"/>
<protein>
    <submittedName>
        <fullName evidence="2">ATPase</fullName>
    </submittedName>
</protein>
<accession>A0A327NFE9</accession>
<dbReference type="Gene3D" id="3.40.50.300">
    <property type="entry name" value="P-loop containing nucleotide triphosphate hydrolases"/>
    <property type="match status" value="2"/>
</dbReference>
<evidence type="ECO:0000313" key="3">
    <source>
        <dbReference type="Proteomes" id="UP000249016"/>
    </source>
</evidence>
<dbReference type="GO" id="GO:0016887">
    <property type="term" value="F:ATP hydrolysis activity"/>
    <property type="evidence" value="ECO:0007669"/>
    <property type="project" value="InterPro"/>
</dbReference>
<organism evidence="2 3">
    <name type="scientific">Spirosoma telluris</name>
    <dbReference type="NCBI Taxonomy" id="2183553"/>
    <lineage>
        <taxon>Bacteria</taxon>
        <taxon>Pseudomonadati</taxon>
        <taxon>Bacteroidota</taxon>
        <taxon>Cytophagia</taxon>
        <taxon>Cytophagales</taxon>
        <taxon>Cytophagaceae</taxon>
        <taxon>Spirosoma</taxon>
    </lineage>
</organism>
<gene>
    <name evidence="2" type="ORF">HMF3257_38290</name>
</gene>
<dbReference type="OrthoDB" id="9805802at2"/>
<dbReference type="Pfam" id="PF13304">
    <property type="entry name" value="AAA_21"/>
    <property type="match status" value="1"/>
</dbReference>
<dbReference type="InterPro" id="IPR003959">
    <property type="entry name" value="ATPase_AAA_core"/>
</dbReference>
<dbReference type="InterPro" id="IPR027417">
    <property type="entry name" value="P-loop_NTPase"/>
</dbReference>
<dbReference type="PANTHER" id="PTHR32182">
    <property type="entry name" value="DNA REPLICATION AND REPAIR PROTEIN RECF"/>
    <property type="match status" value="1"/>
</dbReference>
<name>A0A327NFE9_9BACT</name>
<dbReference type="RefSeq" id="WP_111351120.1">
    <property type="nucleotide sequence ID" value="NZ_QLII01000003.1"/>
</dbReference>
<dbReference type="GO" id="GO:0000731">
    <property type="term" value="P:DNA synthesis involved in DNA repair"/>
    <property type="evidence" value="ECO:0007669"/>
    <property type="project" value="TreeGrafter"/>
</dbReference>
<reference evidence="2 3" key="1">
    <citation type="submission" date="2018-06" db="EMBL/GenBank/DDBJ databases">
        <title>Spirosoma sp. HMF3257 Genome sequencing and assembly.</title>
        <authorList>
            <person name="Kang H."/>
            <person name="Cha I."/>
            <person name="Kim H."/>
            <person name="Kang J."/>
            <person name="Joh K."/>
        </authorList>
    </citation>
    <scope>NUCLEOTIDE SEQUENCE [LARGE SCALE GENOMIC DNA]</scope>
    <source>
        <strain evidence="2 3">HMF3257</strain>
    </source>
</reference>
<keyword evidence="3" id="KW-1185">Reference proteome</keyword>
<sequence>MITRIKIDGFKSFRNFQMEFSPLTVIAGMNAAGKSNLFDALHLLSRLAVMDLKKAFSGLRGEPIEQFTYYGDGQYANTMSFEVDLLVDQQVKDDWDTEAVLVYTRLRYSVTIQRLDDQKELSVIDEWLWPILADDSWPSRYIPKTSIANWIPQKQLDYKLQFNTIGTGGAHAQDGGNGPFKTGTFQGTTVKRIRQTYLSGFNKADTPHFLAVREELRNWQFPTLVPETLSRPSPYYSEDEPILSGENVAAVLNRIKAEDSFALRSIARKLTSLVPGLLDLDVVDDKANQQYVIQVKSQNERRFTSRVLSAGTLRLLALCILTYDETFKGVLAFEEPENGIHPLRIKDVMDLLIELCTDFTKEPFPLRQVIINTHSTVLVKDTFTLTRSQTATVWLAQLVSQATTIMDKRITLPVTKILPVHAAQTSVHYAEAEIKLTAAQVIKYLESAEAEALIFSLSHPNE</sequence>
<dbReference type="Proteomes" id="UP000249016">
    <property type="component" value="Unassembled WGS sequence"/>
</dbReference>
<dbReference type="AlphaFoldDB" id="A0A327NFE9"/>
<dbReference type="PANTHER" id="PTHR32182:SF22">
    <property type="entry name" value="ATP-DEPENDENT ENDONUCLEASE, OLD FAMILY-RELATED"/>
    <property type="match status" value="1"/>
</dbReference>
<dbReference type="SUPFAM" id="SSF52540">
    <property type="entry name" value="P-loop containing nucleoside triphosphate hydrolases"/>
    <property type="match status" value="1"/>
</dbReference>
<dbReference type="GO" id="GO:0006302">
    <property type="term" value="P:double-strand break repair"/>
    <property type="evidence" value="ECO:0007669"/>
    <property type="project" value="TreeGrafter"/>
</dbReference>
<dbReference type="GO" id="GO:0005524">
    <property type="term" value="F:ATP binding"/>
    <property type="evidence" value="ECO:0007669"/>
    <property type="project" value="InterPro"/>
</dbReference>
<comment type="caution">
    <text evidence="2">The sequence shown here is derived from an EMBL/GenBank/DDBJ whole genome shotgun (WGS) entry which is preliminary data.</text>
</comment>
<dbReference type="EMBL" id="QLII01000003">
    <property type="protein sequence ID" value="RAI72979.1"/>
    <property type="molecule type" value="Genomic_DNA"/>
</dbReference>
<feature type="domain" description="ATPase AAA-type core" evidence="1">
    <location>
        <begin position="23"/>
        <end position="379"/>
    </location>
</feature>
<evidence type="ECO:0000313" key="2">
    <source>
        <dbReference type="EMBL" id="RAI72979.1"/>
    </source>
</evidence>
<evidence type="ECO:0000259" key="1">
    <source>
        <dbReference type="Pfam" id="PF13304"/>
    </source>
</evidence>